<dbReference type="Pfam" id="PF00460">
    <property type="entry name" value="Flg_bb_rod"/>
    <property type="match status" value="1"/>
</dbReference>
<keyword evidence="6" id="KW-0966">Cell projection</keyword>
<keyword evidence="2" id="KW-0975">Bacterial flagellum</keyword>
<evidence type="ECO:0000256" key="2">
    <source>
        <dbReference type="RuleBase" id="RU362116"/>
    </source>
</evidence>
<name>A0ABR6WWR0_9FIRM</name>
<protein>
    <submittedName>
        <fullName evidence="6">Flagellar hook-basal body complex protein</fullName>
    </submittedName>
</protein>
<evidence type="ECO:0000259" key="4">
    <source>
        <dbReference type="Pfam" id="PF06429"/>
    </source>
</evidence>
<dbReference type="InterPro" id="IPR020013">
    <property type="entry name" value="Flagellar_FlgE/F/G"/>
</dbReference>
<dbReference type="PROSITE" id="PS00588">
    <property type="entry name" value="FLAGELLA_BB_ROD"/>
    <property type="match status" value="1"/>
</dbReference>
<dbReference type="Proteomes" id="UP000603234">
    <property type="component" value="Unassembled WGS sequence"/>
</dbReference>
<dbReference type="InterPro" id="IPR019776">
    <property type="entry name" value="Flagellar_basal_body_rod_CS"/>
</dbReference>
<feature type="domain" description="Flagellar basal-body/hook protein C-terminal" evidence="4">
    <location>
        <begin position="188"/>
        <end position="232"/>
    </location>
</feature>
<evidence type="ECO:0000313" key="6">
    <source>
        <dbReference type="EMBL" id="MBC3805005.1"/>
    </source>
</evidence>
<accession>A0ABR6WWR0</accession>
<keyword evidence="6" id="KW-0282">Flagellum</keyword>
<dbReference type="SUPFAM" id="SSF117143">
    <property type="entry name" value="Flagellar hook protein flgE"/>
    <property type="match status" value="1"/>
</dbReference>
<feature type="domain" description="Flagellar hook protein FlgE/F/G-like D1" evidence="5">
    <location>
        <begin position="87"/>
        <end position="142"/>
    </location>
</feature>
<reference evidence="6 7" key="1">
    <citation type="journal article" date="2020" name="mSystems">
        <title>Defining Genomic and Predicted Metabolic Features of the Acetobacterium Genus.</title>
        <authorList>
            <person name="Ross D.E."/>
            <person name="Marshall C.W."/>
            <person name="Gulliver D."/>
            <person name="May H.D."/>
            <person name="Norman R.S."/>
        </authorList>
    </citation>
    <scope>NUCLEOTIDE SEQUENCE [LARGE SCALE GENOMIC DNA]</scope>
    <source>
        <strain evidence="6 7">DSM 8238</strain>
    </source>
</reference>
<dbReference type="InterPro" id="IPR001444">
    <property type="entry name" value="Flag_bb_rod_N"/>
</dbReference>
<dbReference type="Pfam" id="PF06429">
    <property type="entry name" value="Flg_bbr_C"/>
    <property type="match status" value="1"/>
</dbReference>
<feature type="domain" description="Flagellar basal body rod protein N-terminal" evidence="3">
    <location>
        <begin position="6"/>
        <end position="35"/>
    </location>
</feature>
<dbReference type="NCBIfam" id="TIGR03506">
    <property type="entry name" value="FlgEFG_subfam"/>
    <property type="match status" value="1"/>
</dbReference>
<keyword evidence="7" id="KW-1185">Reference proteome</keyword>
<comment type="caution">
    <text evidence="6">The sequence shown here is derived from an EMBL/GenBank/DDBJ whole genome shotgun (WGS) entry which is preliminary data.</text>
</comment>
<organism evidence="6 7">
    <name type="scientific">Acetobacterium fimetarium</name>
    <dbReference type="NCBI Taxonomy" id="52691"/>
    <lineage>
        <taxon>Bacteria</taxon>
        <taxon>Bacillati</taxon>
        <taxon>Bacillota</taxon>
        <taxon>Clostridia</taxon>
        <taxon>Eubacteriales</taxon>
        <taxon>Eubacteriaceae</taxon>
        <taxon>Acetobacterium</taxon>
    </lineage>
</organism>
<dbReference type="EMBL" id="WJBC01000017">
    <property type="protein sequence ID" value="MBC3805005.1"/>
    <property type="molecule type" value="Genomic_DNA"/>
</dbReference>
<evidence type="ECO:0000259" key="5">
    <source>
        <dbReference type="Pfam" id="PF22692"/>
    </source>
</evidence>
<evidence type="ECO:0000259" key="3">
    <source>
        <dbReference type="Pfam" id="PF00460"/>
    </source>
</evidence>
<comment type="subcellular location">
    <subcellularLocation>
        <location evidence="2">Bacterial flagellum basal body</location>
    </subcellularLocation>
</comment>
<proteinExistence type="inferred from homology"/>
<evidence type="ECO:0000313" key="7">
    <source>
        <dbReference type="Proteomes" id="UP000603234"/>
    </source>
</evidence>
<dbReference type="PANTHER" id="PTHR30435">
    <property type="entry name" value="FLAGELLAR PROTEIN"/>
    <property type="match status" value="1"/>
</dbReference>
<dbReference type="PANTHER" id="PTHR30435:SF19">
    <property type="entry name" value="FLAGELLAR BASAL-BODY ROD PROTEIN FLGG"/>
    <property type="match status" value="1"/>
</dbReference>
<dbReference type="InterPro" id="IPR053967">
    <property type="entry name" value="LlgE_F_G-like_D1"/>
</dbReference>
<evidence type="ECO:0000256" key="1">
    <source>
        <dbReference type="ARBA" id="ARBA00009677"/>
    </source>
</evidence>
<dbReference type="InterPro" id="IPR010930">
    <property type="entry name" value="Flg_bb/hook_C_dom"/>
</dbReference>
<dbReference type="RefSeq" id="WP_186842888.1">
    <property type="nucleotide sequence ID" value="NZ_WJBC01000017.1"/>
</dbReference>
<dbReference type="Pfam" id="PF22692">
    <property type="entry name" value="LlgE_F_G_D1"/>
    <property type="match status" value="1"/>
</dbReference>
<sequence length="233" mass="24874">MIRGYYAAKSGMLSQQTYLDTIGNNIANVNTNGFKPQVTAFSSLLYENIDGGAGTEIATGHGSKVEKNGINFAGVGLQRTDQEMDCAIDGDGFFGIQNKGTNTVTYTRDGAFSISVEGDRQFLVNSQGNYVVGADNNPIDITAGFDADAIGLFNFSNPYGLQLLGSNQYAATNVSGQAVADTESTIETGYLEPSGTDVATEMVKMIEANKAFSFNSKILQSTDEMEKTVNQLR</sequence>
<gene>
    <name evidence="6" type="ORF">GH808_11240</name>
</gene>
<keyword evidence="6" id="KW-0969">Cilium</keyword>
<comment type="similarity">
    <text evidence="1 2">Belongs to the flagella basal body rod proteins family.</text>
</comment>
<dbReference type="InterPro" id="IPR037925">
    <property type="entry name" value="FlgE/F/G-like"/>
</dbReference>